<proteinExistence type="predicted"/>
<dbReference type="Proteomes" id="UP001162880">
    <property type="component" value="Unassembled WGS sequence"/>
</dbReference>
<dbReference type="Pfam" id="PF11836">
    <property type="entry name" value="Phage_TAC_11"/>
    <property type="match status" value="1"/>
</dbReference>
<keyword evidence="2" id="KW-1185">Reference proteome</keyword>
<dbReference type="InterPro" id="IPR021791">
    <property type="entry name" value="Phage_TAC_11"/>
</dbReference>
<protein>
    <submittedName>
        <fullName evidence="1">Gene transfer agent family protein</fullName>
    </submittedName>
</protein>
<reference evidence="1" key="1">
    <citation type="submission" date="2022-03" db="EMBL/GenBank/DDBJ databases">
        <title>Identification of a novel bacterium isolated from mangrove sediments.</title>
        <authorList>
            <person name="Pan X."/>
        </authorList>
    </citation>
    <scope>NUCLEOTIDE SEQUENCE</scope>
    <source>
        <strain evidence="1">B2580</strain>
    </source>
</reference>
<evidence type="ECO:0000313" key="2">
    <source>
        <dbReference type="Proteomes" id="UP001162880"/>
    </source>
</evidence>
<dbReference type="RefSeq" id="WP_243992944.1">
    <property type="nucleotide sequence ID" value="NZ_JALHLE010000010.1"/>
</dbReference>
<dbReference type="EMBL" id="JALHLE010000010">
    <property type="protein sequence ID" value="MCJ2178680.1"/>
    <property type="molecule type" value="Genomic_DNA"/>
</dbReference>
<comment type="caution">
    <text evidence="1">The sequence shown here is derived from an EMBL/GenBank/DDBJ whole genome shotgun (WGS) entry which is preliminary data.</text>
</comment>
<gene>
    <name evidence="1" type="ORF">MTR64_08900</name>
</gene>
<organism evidence="1 2">
    <name type="scientific">Novosphingobium album</name>
    <name type="common">ex Hu et al. 2023</name>
    <dbReference type="NCBI Taxonomy" id="2930093"/>
    <lineage>
        <taxon>Bacteria</taxon>
        <taxon>Pseudomonadati</taxon>
        <taxon>Pseudomonadota</taxon>
        <taxon>Alphaproteobacteria</taxon>
        <taxon>Sphingomonadales</taxon>
        <taxon>Sphingomonadaceae</taxon>
        <taxon>Novosphingobium</taxon>
    </lineage>
</organism>
<name>A0ABT0B196_9SPHN</name>
<accession>A0ABT0B196</accession>
<sequence length="110" mass="11604">MPLRQAQDEPANPLRGEAMLVIGGAAHVLRPSFSALVAAEEELGPLFALVERAGAGELRLGEMAALFWHCLVRRDEVSREAVATAVMAQGLAACAAPLRMLLSQILKGTG</sequence>
<evidence type="ECO:0000313" key="1">
    <source>
        <dbReference type="EMBL" id="MCJ2178680.1"/>
    </source>
</evidence>